<reference evidence="6" key="7">
    <citation type="journal article" date="2008" name="Nucleic Acids Res.">
        <title>The rice annotation project database (RAP-DB): 2008 update.</title>
        <authorList>
            <consortium name="The rice annotation project (RAP)"/>
        </authorList>
    </citation>
    <scope>GENOME REANNOTATION</scope>
    <source>
        <strain evidence="6">cv. Nipponbare</strain>
    </source>
</reference>
<dbReference type="EMBL" id="AP005744">
    <property type="protein sequence ID" value="BAD20019.1"/>
    <property type="molecule type" value="Genomic_DNA"/>
</dbReference>
<protein>
    <submittedName>
        <fullName evidence="4">Os09g0119600 protein</fullName>
    </submittedName>
    <submittedName>
        <fullName evidence="3">UDP-glucose glucosyltransferase-like protein</fullName>
    </submittedName>
</protein>
<reference evidence="4 6" key="2">
    <citation type="journal article" date="2005" name="Nature">
        <title>The map-based sequence of the rice genome.</title>
        <authorList>
            <consortium name="International rice genome sequencing project (IRGSP)"/>
            <person name="Matsumoto T."/>
            <person name="Wu J."/>
            <person name="Kanamori H."/>
            <person name="Katayose Y."/>
            <person name="Fujisawa M."/>
            <person name="Namiki N."/>
            <person name="Mizuno H."/>
            <person name="Yamamoto K."/>
            <person name="Antonio B.A."/>
            <person name="Baba T."/>
            <person name="Sakata K."/>
            <person name="Nagamura Y."/>
            <person name="Aoki H."/>
            <person name="Arikawa K."/>
            <person name="Arita K."/>
            <person name="Bito T."/>
            <person name="Chiden Y."/>
            <person name="Fujitsuka N."/>
            <person name="Fukunaka R."/>
            <person name="Hamada M."/>
            <person name="Harada C."/>
            <person name="Hayashi A."/>
            <person name="Hijishita S."/>
            <person name="Honda M."/>
            <person name="Hosokawa S."/>
            <person name="Ichikawa Y."/>
            <person name="Idonuma A."/>
            <person name="Iijima M."/>
            <person name="Ikeda M."/>
            <person name="Ikeno M."/>
            <person name="Ito K."/>
            <person name="Ito S."/>
            <person name="Ito T."/>
            <person name="Ito Y."/>
            <person name="Ito Y."/>
            <person name="Iwabuchi A."/>
            <person name="Kamiya K."/>
            <person name="Karasawa W."/>
            <person name="Kurita K."/>
            <person name="Katagiri S."/>
            <person name="Kikuta A."/>
            <person name="Kobayashi H."/>
            <person name="Kobayashi N."/>
            <person name="Machita K."/>
            <person name="Maehara T."/>
            <person name="Masukawa M."/>
            <person name="Mizubayashi T."/>
            <person name="Mukai Y."/>
            <person name="Nagasaki H."/>
            <person name="Nagata Y."/>
            <person name="Naito S."/>
            <person name="Nakashima M."/>
            <person name="Nakama Y."/>
            <person name="Nakamichi Y."/>
            <person name="Nakamura M."/>
            <person name="Meguro A."/>
            <person name="Negishi M."/>
            <person name="Ohta I."/>
            <person name="Ohta T."/>
            <person name="Okamoto M."/>
            <person name="Ono N."/>
            <person name="Saji S."/>
            <person name="Sakaguchi M."/>
            <person name="Sakai K."/>
            <person name="Shibata M."/>
            <person name="Shimokawa T."/>
            <person name="Song J."/>
            <person name="Takazaki Y."/>
            <person name="Terasawa K."/>
            <person name="Tsugane M."/>
            <person name="Tsuji K."/>
            <person name="Ueda S."/>
            <person name="Waki K."/>
            <person name="Yamagata H."/>
            <person name="Yamamoto M."/>
            <person name="Yamamoto S."/>
            <person name="Yamane H."/>
            <person name="Yoshiki S."/>
            <person name="Yoshihara R."/>
            <person name="Yukawa K."/>
            <person name="Zhong H."/>
            <person name="Yano M."/>
            <person name="Yuan Q."/>
            <person name="Ouyang S."/>
            <person name="Liu J."/>
            <person name="Jones K.M."/>
            <person name="Gansberger K."/>
            <person name="Moffat K."/>
            <person name="Hill J."/>
            <person name="Bera J."/>
            <person name="Fadrosh D."/>
            <person name="Jin S."/>
            <person name="Johri S."/>
            <person name="Kim M."/>
            <person name="Overton L."/>
            <person name="Reardon M."/>
            <person name="Tsitrin T."/>
            <person name="Vuong H."/>
            <person name="Weaver B."/>
            <person name="Ciecko A."/>
            <person name="Tallon L."/>
            <person name="Jackson J."/>
            <person name="Pai G."/>
            <person name="Aken S.V."/>
            <person name="Utterback T."/>
            <person name="Reidmuller S."/>
            <person name="Feldblyum T."/>
            <person name="Hsiao J."/>
            <person name="Zismann V."/>
            <person name="Iobst S."/>
            <person name="de Vazeille A.R."/>
            <person name="Buell C.R."/>
            <person name="Ying K."/>
            <person name="Li Y."/>
            <person name="Lu T."/>
            <person name="Huang Y."/>
            <person name="Zhao Q."/>
            <person name="Feng Q."/>
            <person name="Zhang L."/>
            <person name="Zhu J."/>
            <person name="Weng Q."/>
            <person name="Mu J."/>
            <person name="Lu Y."/>
            <person name="Fan D."/>
            <person name="Liu Y."/>
            <person name="Guan J."/>
            <person name="Zhang Y."/>
            <person name="Yu S."/>
            <person name="Liu X."/>
            <person name="Zhang Y."/>
            <person name="Hong G."/>
            <person name="Han B."/>
            <person name="Choisne N."/>
            <person name="Demange N."/>
            <person name="Orjeda G."/>
            <person name="Samain S."/>
            <person name="Cattolico L."/>
            <person name="Pelletier E."/>
            <person name="Couloux A."/>
            <person name="Segurens B."/>
            <person name="Wincker P."/>
            <person name="D'Hont A."/>
            <person name="Scarpelli C."/>
            <person name="Weissenbach J."/>
            <person name="Salanoubat M."/>
            <person name="Quetier F."/>
            <person name="Yu Y."/>
            <person name="Kim H.R."/>
            <person name="Rambo T."/>
            <person name="Currie J."/>
            <person name="Collura K."/>
            <person name="Luo M."/>
            <person name="Yang T."/>
            <person name="Ammiraju J.S.S."/>
            <person name="Engler F."/>
            <person name="Soderlund C."/>
            <person name="Wing R.A."/>
            <person name="Palmer L.E."/>
            <person name="de la Bastide M."/>
            <person name="Spiegel L."/>
            <person name="Nascimento L."/>
            <person name="Zutavern T."/>
            <person name="O'Shaughnessy A."/>
            <person name="Dike S."/>
            <person name="Dedhia N."/>
            <person name="Preston R."/>
            <person name="Balija V."/>
            <person name="McCombie W.R."/>
            <person name="Chow T."/>
            <person name="Chen H."/>
            <person name="Chung M."/>
            <person name="Chen C."/>
            <person name="Shaw J."/>
            <person name="Wu H."/>
            <person name="Hsiao K."/>
            <person name="Chao Y."/>
            <person name="Chu M."/>
            <person name="Cheng C."/>
            <person name="Hour A."/>
            <person name="Lee P."/>
            <person name="Lin S."/>
            <person name="Lin Y."/>
            <person name="Liou J."/>
            <person name="Liu S."/>
            <person name="Hsing Y."/>
            <person name="Raghuvanshi S."/>
            <person name="Mohanty A."/>
            <person name="Bharti A.K."/>
            <person name="Gaur A."/>
            <person name="Gupta V."/>
            <person name="Kumar D."/>
            <person name="Ravi V."/>
            <person name="Vij S."/>
            <person name="Kapur A."/>
            <person name="Khurana P."/>
            <person name="Khurana P."/>
            <person name="Khurana J.P."/>
            <person name="Tyagi A.K."/>
            <person name="Gaikwad K."/>
            <person name="Singh A."/>
            <person name="Dalal V."/>
            <person name="Srivastava S."/>
            <person name="Dixit A."/>
            <person name="Pal A.K."/>
            <person name="Ghazi I.A."/>
            <person name="Yadav M."/>
            <person name="Pandit A."/>
            <person name="Bhargava A."/>
            <person name="Sureshbabu K."/>
            <person name="Batra K."/>
            <person name="Sharma T.R."/>
            <person name="Mohapatra T."/>
            <person name="Singh N.K."/>
            <person name="Messing J."/>
            <person name="Nelson A.B."/>
            <person name="Fuks G."/>
            <person name="Kavchok S."/>
            <person name="Keizer G."/>
            <person name="Linton E."/>
            <person name="Llaca V."/>
            <person name="Song R."/>
            <person name="Tanyolac B."/>
            <person name="Young S."/>
            <person name="Ho-Il K."/>
            <person name="Hahn J.H."/>
            <person name="Sangsakoo G."/>
            <person name="Vanavichit A."/>
            <person name="de Mattos Luiz.A.T."/>
            <person name="Zimmer P.D."/>
            <person name="Malone G."/>
            <person name="Dellagostin O."/>
            <person name="de Oliveira A.C."/>
            <person name="Bevan M."/>
            <person name="Bancroft I."/>
            <person name="Minx P."/>
            <person name="Cordum H."/>
            <person name="Wilson R."/>
            <person name="Cheng Z."/>
            <person name="Jin W."/>
            <person name="Jiang J."/>
            <person name="Leong S.A."/>
            <person name="Iwama H."/>
            <person name="Gojobori T."/>
            <person name="Itoh T."/>
            <person name="Niimura Y."/>
            <person name="Fujii Y."/>
            <person name="Habara T."/>
            <person name="Sakai H."/>
            <person name="Sato Y."/>
            <person name="Wilson G."/>
            <person name="Kumar K."/>
            <person name="McCouch S."/>
            <person name="Juretic N."/>
            <person name="Hoen D."/>
            <person name="Wright S."/>
            <person name="Bruskiewich R."/>
            <person name="Bureau T."/>
            <person name="Miyao A."/>
            <person name="Hirochika H."/>
            <person name="Nishikawa T."/>
            <person name="Kadowaki K."/>
            <person name="Sugiura M."/>
            <person name="Burr B."/>
            <person name="Sasaki T."/>
        </authorList>
    </citation>
    <scope>NUCLEOTIDE SEQUENCE [LARGE SCALE GENOMIC DNA]</scope>
    <source>
        <strain evidence="6">cv. Nipponbare</strain>
    </source>
</reference>
<reference evidence="4" key="10">
    <citation type="submission" date="2009-08" db="EMBL/GenBank/DDBJ databases">
        <title>The Second Rice Annotation Project Meeting (RAP2).</title>
        <authorList>
            <consortium name="The Rice Annotation Project (RAP)"/>
        </authorList>
    </citation>
    <scope>NUCLEOTIDE SEQUENCE</scope>
</reference>
<reference evidence="4" key="4">
    <citation type="journal article" date="2006" name="Nucleic Acids Res.">
        <title>The Rice Annotation Project Database (RAP-DB): hub for Oryza sativa ssp. japonica genome information.</title>
        <authorList>
            <person name="Ohyanagi H."/>
            <person name="Tanaka T."/>
            <person name="Sakai H."/>
            <person name="Shigemoto Y."/>
            <person name="Yamaguchi K."/>
            <person name="Habara T."/>
            <person name="Fujii Y."/>
            <person name="Antonio B.A."/>
            <person name="Nagamura Y."/>
            <person name="Imanishi T."/>
            <person name="Ikeo K."/>
            <person name="Itoh T."/>
            <person name="Gojobori T."/>
            <person name="Sasaki T."/>
        </authorList>
    </citation>
    <scope>NUCLEOTIDE SEQUENCE</scope>
</reference>
<gene>
    <name evidence="4" type="ordered locus">Os09g0119600</name>
    <name evidence="3" type="ORF">OJ1512_E04.18</name>
    <name evidence="5" type="ORF">OsJ_28402</name>
</gene>
<evidence type="ECO:0000256" key="2">
    <source>
        <dbReference type="ARBA" id="ARBA00022679"/>
    </source>
</evidence>
<dbReference type="OMA" id="HCRNSRA"/>
<dbReference type="PANTHER" id="PTHR11926">
    <property type="entry name" value="GLUCOSYL/GLUCURONOSYL TRANSFERASES"/>
    <property type="match status" value="1"/>
</dbReference>
<accession>A3BW43</accession>
<dbReference type="PANTHER" id="PTHR11926:SF1392">
    <property type="entry name" value="GLYCOSYLTRANSFERASE"/>
    <property type="match status" value="1"/>
</dbReference>
<dbReference type="Pfam" id="PF00201">
    <property type="entry name" value="UDPGT"/>
    <property type="match status" value="1"/>
</dbReference>
<dbReference type="Gramene" id="Os09t0119600-01">
    <property type="protein sequence ID" value="Os09t0119600-01"/>
    <property type="gene ID" value="Os09g0119600"/>
</dbReference>
<dbReference type="Gene3D" id="3.40.50.2000">
    <property type="entry name" value="Glycogen Phosphorylase B"/>
    <property type="match status" value="2"/>
</dbReference>
<dbReference type="EMBL" id="CM000146">
    <property type="protein sequence ID" value="EAZ43782.1"/>
    <property type="molecule type" value="Genomic_DNA"/>
</dbReference>
<evidence type="ECO:0000313" key="5">
    <source>
        <dbReference type="EMBL" id="EAZ43782.1"/>
    </source>
</evidence>
<dbReference type="CAZy" id="GT1">
    <property type="family name" value="Glycosyltransferase Family 1"/>
</dbReference>
<evidence type="ECO:0000256" key="1">
    <source>
        <dbReference type="ARBA" id="ARBA00009995"/>
    </source>
</evidence>
<dbReference type="EMBL" id="AP008215">
    <property type="protein sequence ID" value="BAF24507.1"/>
    <property type="molecule type" value="Genomic_DNA"/>
</dbReference>
<dbReference type="FunFam" id="3.40.50.2000:FF:000360">
    <property type="entry name" value="Os09g0119600 protein"/>
    <property type="match status" value="1"/>
</dbReference>
<reference evidence="4" key="5">
    <citation type="journal article" date="2007" name="Genome Res.">
        <title>Curated Genome Annotation of Oryza sativa ssp. japonica and Comparative Genome Analysis with Arabidopsis thaliana.</title>
        <authorList>
            <consortium name="The Rice Annotation Project (RAP)"/>
            <person name="Itoh T."/>
            <person name="Tanaka T."/>
            <person name="Barrero R.A."/>
            <person name="Yamasaki C."/>
            <person name="Fujii Y."/>
            <person name="Hilton P.B."/>
            <person name="Antonio B.A."/>
            <person name="Aono H."/>
            <person name="Apweiler R."/>
            <person name="Bruskiewich R."/>
            <person name="Bureau T."/>
            <person name="Burr F."/>
            <person name="Costa de Oliveira A."/>
            <person name="Fuks G."/>
            <person name="Habara T."/>
            <person name="Haberer G."/>
            <person name="Han B."/>
            <person name="Harada E."/>
            <person name="Hiraki A.T."/>
            <person name="Hirochika H."/>
            <person name="Hoen D."/>
            <person name="Hokari H."/>
            <person name="Hosokawa S."/>
            <person name="Hsing Y."/>
            <person name="Ikawa H."/>
            <person name="Ikeo K."/>
            <person name="Imanishi T."/>
            <person name="Ito Y."/>
            <person name="Jaiswal P."/>
            <person name="Kanno M."/>
            <person name="Kawahara Y."/>
            <person name="Kawamura T."/>
            <person name="Kawashima H."/>
            <person name="Khurana J.P."/>
            <person name="Kikuchi S."/>
            <person name="Komatsu S."/>
            <person name="Koyanagi K.O."/>
            <person name="Kubooka H."/>
            <person name="Lieberherr D."/>
            <person name="Lin Y.C."/>
            <person name="Lonsdale D."/>
            <person name="Matsumoto T."/>
            <person name="Matsuya A."/>
            <person name="McCombie W.R."/>
            <person name="Messing J."/>
            <person name="Miyao A."/>
            <person name="Mulder N."/>
            <person name="Nagamura Y."/>
            <person name="Nam J."/>
            <person name="Namiki N."/>
            <person name="Numa H."/>
            <person name="Nurimoto S."/>
            <person name="O'donovan C."/>
            <person name="Ohyanagi H."/>
            <person name="Okido T."/>
            <person name="Oota S."/>
            <person name="Osato N."/>
            <person name="Palmer L.E."/>
            <person name="Quetier F."/>
            <person name="Raghuvanshi S."/>
            <person name="Saichi N."/>
            <person name="Sakai H."/>
            <person name="Sakai Y."/>
            <person name="Sakata K."/>
            <person name="Sakurai T."/>
            <person name="Sato F."/>
            <person name="Sato Y."/>
            <person name="Schoof H."/>
            <person name="Seki M."/>
            <person name="Shibata M."/>
            <person name="Shimizu Y."/>
            <person name="Shinozaki K."/>
            <person name="Shinso Y."/>
            <person name="Singh N.K."/>
            <person name="Smith-White B."/>
            <person name="Takeda J."/>
            <person name="Tanino M."/>
            <person name="Tatusova T."/>
            <person name="Thongjuea S."/>
            <person name="Todokoro F."/>
            <person name="Tsugane M."/>
            <person name="Tyagi A.K."/>
            <person name="Vanavichit A."/>
            <person name="Wang A."/>
            <person name="Wing R.A."/>
            <person name="Yamaguchi K."/>
            <person name="Yamamoto M."/>
            <person name="Yamamoto N."/>
            <person name="Yu Y."/>
            <person name="Zhang H."/>
            <person name="Zhao Q."/>
            <person name="Higo K."/>
            <person name="Burr B."/>
            <person name="Gojobori T."/>
            <person name="Sasaki T."/>
        </authorList>
    </citation>
    <scope>NUCLEOTIDE SEQUENCE</scope>
</reference>
<comment type="similarity">
    <text evidence="1">Belongs to the UDP-glycosyltransferase family.</text>
</comment>
<dbReference type="GO" id="GO:0008194">
    <property type="term" value="F:UDP-glycosyltransferase activity"/>
    <property type="evidence" value="ECO:0007669"/>
    <property type="project" value="InterPro"/>
</dbReference>
<evidence type="ECO:0000313" key="3">
    <source>
        <dbReference type="EMBL" id="BAD20019.1"/>
    </source>
</evidence>
<dbReference type="SMR" id="A3BW43"/>
<dbReference type="Proteomes" id="UP000007752">
    <property type="component" value="Chromosome 9"/>
</dbReference>
<reference evidence="5" key="3">
    <citation type="journal article" date="2005" name="PLoS Biol.">
        <title>The genomes of Oryza sativa: a history of duplications.</title>
        <authorList>
            <person name="Yu J."/>
            <person name="Wang J."/>
            <person name="Lin W."/>
            <person name="Li S."/>
            <person name="Li H."/>
            <person name="Zhou J."/>
            <person name="Ni P."/>
            <person name="Dong W."/>
            <person name="Hu S."/>
            <person name="Zeng C."/>
            <person name="Zhang J."/>
            <person name="Zhang Y."/>
            <person name="Li R."/>
            <person name="Xu Z."/>
            <person name="Li S."/>
            <person name="Li X."/>
            <person name="Zheng H."/>
            <person name="Cong L."/>
            <person name="Lin L."/>
            <person name="Yin J."/>
            <person name="Geng J."/>
            <person name="Li G."/>
            <person name="Shi J."/>
            <person name="Liu J."/>
            <person name="Lv H."/>
            <person name="Li J."/>
            <person name="Wang J."/>
            <person name="Deng Y."/>
            <person name="Ran L."/>
            <person name="Shi X."/>
            <person name="Wang X."/>
            <person name="Wu Q."/>
            <person name="Li C."/>
            <person name="Ren X."/>
            <person name="Wang J."/>
            <person name="Wang X."/>
            <person name="Li D."/>
            <person name="Liu D."/>
            <person name="Zhang X."/>
            <person name="Ji Z."/>
            <person name="Zhao W."/>
            <person name="Sun Y."/>
            <person name="Zhang Z."/>
            <person name="Bao J."/>
            <person name="Han Y."/>
            <person name="Dong L."/>
            <person name="Ji J."/>
            <person name="Chen P."/>
            <person name="Wu S."/>
            <person name="Liu J."/>
            <person name="Xiao Y."/>
            <person name="Bu D."/>
            <person name="Tan J."/>
            <person name="Yang L."/>
            <person name="Ye C."/>
            <person name="Zhang J."/>
            <person name="Xu J."/>
            <person name="Zhou Y."/>
            <person name="Yu Y."/>
            <person name="Zhang B."/>
            <person name="Zhuang S."/>
            <person name="Wei H."/>
            <person name="Liu B."/>
            <person name="Lei M."/>
            <person name="Yu H."/>
            <person name="Li Y."/>
            <person name="Xu H."/>
            <person name="Wei S."/>
            <person name="He X."/>
            <person name="Fang L."/>
            <person name="Zhang Z."/>
            <person name="Zhang Y."/>
            <person name="Huang X."/>
            <person name="Su Z."/>
            <person name="Tong W."/>
            <person name="Li J."/>
            <person name="Tong Z."/>
            <person name="Li S."/>
            <person name="Ye J."/>
            <person name="Wang L."/>
            <person name="Fang L."/>
            <person name="Lei T."/>
            <person name="Chen C."/>
            <person name="Chen H."/>
            <person name="Xu Z."/>
            <person name="Li H."/>
            <person name="Huang H."/>
            <person name="Zhang F."/>
            <person name="Xu H."/>
            <person name="Li N."/>
            <person name="Zhao C."/>
            <person name="Li S."/>
            <person name="Dong L."/>
            <person name="Huang Y."/>
            <person name="Li L."/>
            <person name="Xi Y."/>
            <person name="Qi Q."/>
            <person name="Li W."/>
            <person name="Zhang B."/>
            <person name="Hu W."/>
            <person name="Zhang Y."/>
            <person name="Tian X."/>
            <person name="Jiao Y."/>
            <person name="Liang X."/>
            <person name="Jin J."/>
            <person name="Gao L."/>
            <person name="Zheng W."/>
            <person name="Hao B."/>
            <person name="Liu S."/>
            <person name="Wang W."/>
            <person name="Yuan L."/>
            <person name="Cao M."/>
            <person name="McDermott J."/>
            <person name="Samudrala R."/>
            <person name="Wang J."/>
            <person name="Wong G.K."/>
            <person name="Yang H."/>
        </authorList>
    </citation>
    <scope>NUCLEOTIDE SEQUENCE [LARGE SCALE GENOMIC DNA]</scope>
</reference>
<dbReference type="SUPFAM" id="SSF53756">
    <property type="entry name" value="UDP-Glycosyltransferase/glycogen phosphorylase"/>
    <property type="match status" value="1"/>
</dbReference>
<dbReference type="AlphaFoldDB" id="A3BW43"/>
<evidence type="ECO:0000313" key="4">
    <source>
        <dbReference type="EMBL" id="BAF24507.1"/>
    </source>
</evidence>
<dbReference type="Proteomes" id="UP000000763">
    <property type="component" value="Chromosome 9"/>
</dbReference>
<name>A3BW43_ORYSJ</name>
<reference evidence="4" key="9">
    <citation type="submission" date="2009-08" db="EMBL/GenBank/DDBJ databases">
        <title>Oryza sativa nipponbare(GA3) genomic DNA, chromosome 9.</title>
        <authorList>
            <consortium name="IRGSP(International Rice Genome Sequencing Project)"/>
        </authorList>
    </citation>
    <scope>NUCLEOTIDE SEQUENCE</scope>
</reference>
<proteinExistence type="inferred from homology"/>
<dbReference type="GeneID" id="4346419"/>
<dbReference type="KEGG" id="dosa:Os09g0119600"/>
<keyword evidence="2" id="KW-0808">Transferase</keyword>
<dbReference type="CDD" id="cd03784">
    <property type="entry name" value="GT1_Gtf-like"/>
    <property type="match status" value="1"/>
</dbReference>
<dbReference type="FunFam" id="3.40.50.2000:FF:000128">
    <property type="entry name" value="Glycosyltransferase"/>
    <property type="match status" value="1"/>
</dbReference>
<dbReference type="HOGENOM" id="CLU_001724_0_0_1"/>
<reference evidence="4" key="6">
    <citation type="journal article" date="2008" name="Nucleic Acids Res.">
        <title>The Rice Annotation Project Database (RAP-DB): 2008 update.</title>
        <authorList>
            <consortium name="The Rice Annotation Project (RAP)"/>
            <person name="Tanaka T."/>
            <person name="Antonio B.A."/>
            <person name="Kikuchi S."/>
            <person name="Matsumoto T."/>
            <person name="Nagamura Y."/>
            <person name="Numa H."/>
            <person name="Sakai H."/>
            <person name="Wu J."/>
            <person name="Itoh T."/>
            <person name="Sasaki T."/>
            <person name="Aono R."/>
            <person name="Fujii Y."/>
            <person name="Habara T."/>
            <person name="Harada E."/>
            <person name="Kanno M."/>
            <person name="Kawahara Y."/>
            <person name="Kawashima H."/>
            <person name="Kubooka H."/>
            <person name="Matsuya A."/>
            <person name="Nakaoka H."/>
            <person name="Saichi N."/>
            <person name="Sanbonmatsu R."/>
            <person name="Sato Y."/>
            <person name="Shinso Y."/>
            <person name="Suzuki M."/>
            <person name="Takeda J."/>
            <person name="Tanino M."/>
            <person name="Todokoro F."/>
            <person name="Yamaguchi K."/>
            <person name="Yamamoto N."/>
            <person name="Yamasaki C."/>
            <person name="Imanishi T."/>
            <person name="Okido T."/>
            <person name="Tada M."/>
            <person name="Ikeo K."/>
            <person name="Tateno Y."/>
            <person name="Gojobori T."/>
            <person name="Lin Y.C."/>
            <person name="Wei F.J."/>
            <person name="Hsing Y.I."/>
            <person name="Zhao Q."/>
            <person name="Han B."/>
            <person name="Kramer M.R."/>
            <person name="McCombie R.W."/>
            <person name="Lonsdale D."/>
            <person name="O'Donovan C.C."/>
            <person name="Whitfield E.J."/>
            <person name="Apweiler R."/>
            <person name="Koyanagi K.O."/>
            <person name="Khurana J.P."/>
            <person name="Raghuvanshi S."/>
            <person name="Singh N.K."/>
            <person name="Tyagi A.K."/>
            <person name="Haberer G."/>
            <person name="Fujisawa M."/>
            <person name="Hosokawa S."/>
            <person name="Ito Y."/>
            <person name="Ikawa H."/>
            <person name="Shibata M."/>
            <person name="Yamamoto M."/>
            <person name="Bruskiewich R.M."/>
            <person name="Hoen D.R."/>
            <person name="Bureau TE."/>
            <person name="Namiki N."/>
            <person name="Ohyanagi H."/>
            <person name="Sakai Y."/>
            <person name="Nobushima S."/>
            <person name="Sakata K."/>
            <person name="Barrero R.A."/>
            <person name="Sato Y."/>
            <person name="Souvorov A."/>
            <person name="Smith-White B."/>
            <person name="Tatusova T."/>
            <person name="An S."/>
            <person name="An G."/>
            <person name="OOta S."/>
            <person name="Fuks G."/>
            <person name="Messing J."/>
            <person name="Christie K.R."/>
            <person name="Lieberherr D."/>
            <person name="Kim H."/>
            <person name="Zuccolo A."/>
            <person name="Wing R.A."/>
            <person name="Nobuta K."/>
            <person name="Green P.J."/>
            <person name="Lu C."/>
            <person name="Meyers BC."/>
            <person name="Chaparro C."/>
            <person name="Piegu B."/>
            <person name="Panaud O."/>
            <person name="Echeverria M."/>
        </authorList>
    </citation>
    <scope>NUCLEOTIDE SEQUENCE</scope>
</reference>
<dbReference type="OrthoDB" id="5835829at2759"/>
<sequence>MDEMQMEMEAQAQAHVLLFPWPQQGHINPMLHLASALLDAGLHVTFLHTDHNLRHRFARPHHPTRLRLLSIPDGLPDDHPRAVGGLIELLDSMRTASSAAYRALLLTESSRSRPDSLDDAPPPVTCVVVDGVMPFAITVAEEIGVPALAFRTESAFAFLAYLSVPRLLELGETPVPSDEQVRGVPGMEGLLRRRDLPRVVPTKQDDVGAEEADPVPVLLTVADTAAHCRNSRALILNTAASMEGPAIARIAPHMRDVFAVGPLHARVATNTIALEKHEDDDEDDDDYGCKAWLDGQDDRSVVYVNLGSLTVLSSEQLAEFLHGLVAAGYAFLFVLQPDMVASSSAVLQEAVEAAGERALVVEWVPRDVHYVLRHRAVGCFLMHGGWNSMLEAAVEGVPVVCWPFFADQPVVSRFVAAVWKTGLDMKDVCDRAVVERMVREAMESPEIRASAQAMARQLRLDVAAGGSSSSELQRLVGFINELSAVHVRSRDADENSSPAVSLLT</sequence>
<reference evidence="3" key="1">
    <citation type="submission" date="2002-09" db="EMBL/GenBank/DDBJ databases">
        <title>Oryza sativa nipponbare(GA3) genomic DNA, chromosome 9, BAC clone:OJ1512_E04.</title>
        <authorList>
            <person name="Sasaki T."/>
            <person name="Matsumoto T."/>
            <person name="Hattori M."/>
            <person name="Sakaki Y."/>
            <person name="Katayose Y."/>
        </authorList>
    </citation>
    <scope>NUCLEOTIDE SEQUENCE</scope>
</reference>
<organism evidence="4 6">
    <name type="scientific">Oryza sativa subsp. japonica</name>
    <name type="common">Rice</name>
    <dbReference type="NCBI Taxonomy" id="39947"/>
    <lineage>
        <taxon>Eukaryota</taxon>
        <taxon>Viridiplantae</taxon>
        <taxon>Streptophyta</taxon>
        <taxon>Embryophyta</taxon>
        <taxon>Tracheophyta</taxon>
        <taxon>Spermatophyta</taxon>
        <taxon>Magnoliopsida</taxon>
        <taxon>Liliopsida</taxon>
        <taxon>Poales</taxon>
        <taxon>Poaceae</taxon>
        <taxon>BOP clade</taxon>
        <taxon>Oryzoideae</taxon>
        <taxon>Oryzeae</taxon>
        <taxon>Oryzinae</taxon>
        <taxon>Oryza</taxon>
        <taxon>Oryza sativa</taxon>
    </lineage>
</organism>
<dbReference type="KEGG" id="osa:4346419"/>
<reference evidence="5" key="8">
    <citation type="submission" date="2008-12" db="EMBL/GenBank/DDBJ databases">
        <title>Improved gene annotation of the rice (Oryza sativa) genomes.</title>
        <authorList>
            <person name="Wang J."/>
            <person name="Li R."/>
            <person name="Fan W."/>
            <person name="Huang Q."/>
            <person name="Zhang J."/>
            <person name="Zhou Y."/>
            <person name="Hu Y."/>
            <person name="Zi S."/>
            <person name="Li J."/>
            <person name="Ni P."/>
            <person name="Zheng H."/>
            <person name="Zhang Y."/>
            <person name="Zhao M."/>
            <person name="Hao Q."/>
            <person name="McDermott J."/>
            <person name="Samudrala R."/>
            <person name="Kristiansen K."/>
            <person name="Wong G.K.-S."/>
        </authorList>
    </citation>
    <scope>NUCLEOTIDE SEQUENCE</scope>
</reference>
<evidence type="ECO:0000313" key="6">
    <source>
        <dbReference type="Proteomes" id="UP000000763"/>
    </source>
</evidence>
<dbReference type="InterPro" id="IPR002213">
    <property type="entry name" value="UDP_glucos_trans"/>
</dbReference>